<organism evidence="2 3">
    <name type="scientific">Spiroplasma clarkii</name>
    <dbReference type="NCBI Taxonomy" id="2139"/>
    <lineage>
        <taxon>Bacteria</taxon>
        <taxon>Bacillati</taxon>
        <taxon>Mycoplasmatota</taxon>
        <taxon>Mollicutes</taxon>
        <taxon>Entomoplasmatales</taxon>
        <taxon>Spiroplasmataceae</taxon>
        <taxon>Spiroplasma</taxon>
    </lineage>
</organism>
<sequence>MIIKENREIKSDSLESILDSLPPVCCPYAKREFANLKKEFDEKLTNQYNEFIEKSDKQYNEFIEKSNNQYKKFIQDLDNMQNTIDKLVLELKELENNNSLSSKG</sequence>
<evidence type="ECO:0000256" key="1">
    <source>
        <dbReference type="SAM" id="Coils"/>
    </source>
</evidence>
<accession>A0A2K8KL92</accession>
<protein>
    <submittedName>
        <fullName evidence="2">Uncharacterized protein</fullName>
    </submittedName>
</protein>
<evidence type="ECO:0000313" key="2">
    <source>
        <dbReference type="EMBL" id="ATX71081.1"/>
    </source>
</evidence>
<feature type="coiled-coil region" evidence="1">
    <location>
        <begin position="63"/>
        <end position="97"/>
    </location>
</feature>
<reference evidence="2 3" key="1">
    <citation type="submission" date="2017-11" db="EMBL/GenBank/DDBJ databases">
        <title>Complete genome sequence of Spiroplasma clarkii CN-5 (DSM 19994).</title>
        <authorList>
            <person name="Tsai Y.-M."/>
            <person name="Chang A."/>
            <person name="Lo W.-S."/>
            <person name="Kuo C.-H."/>
        </authorList>
    </citation>
    <scope>NUCLEOTIDE SEQUENCE [LARGE SCALE GENOMIC DNA]</scope>
    <source>
        <strain evidence="2 3">CN-5</strain>
    </source>
</reference>
<name>A0A2K8KL92_9MOLU</name>
<gene>
    <name evidence="2" type="ORF">SCLAR_v1c07660</name>
</gene>
<dbReference type="RefSeq" id="WP_100254622.1">
    <property type="nucleotide sequence ID" value="NZ_CP024870.1"/>
</dbReference>
<proteinExistence type="predicted"/>
<evidence type="ECO:0000313" key="3">
    <source>
        <dbReference type="Proteomes" id="UP000231179"/>
    </source>
</evidence>
<dbReference type="AlphaFoldDB" id="A0A2K8KL92"/>
<keyword evidence="3" id="KW-1185">Reference proteome</keyword>
<dbReference type="EMBL" id="CP024870">
    <property type="protein sequence ID" value="ATX71081.1"/>
    <property type="molecule type" value="Genomic_DNA"/>
</dbReference>
<keyword evidence="1" id="KW-0175">Coiled coil</keyword>
<dbReference type="Proteomes" id="UP000231179">
    <property type="component" value="Chromosome"/>
</dbReference>